<reference evidence="2" key="1">
    <citation type="submission" date="2017-11" db="EMBL/GenBank/DDBJ databases">
        <authorList>
            <person name="Kuznetsova I."/>
            <person name="Sazanova A."/>
            <person name="Chirak E."/>
            <person name="Safronova V."/>
            <person name="Willems A."/>
        </authorList>
    </citation>
    <scope>NUCLEOTIDE SEQUENCE [LARGE SCALE GENOMIC DNA]</scope>
    <source>
        <strain evidence="2">CCBAU 03422</strain>
    </source>
</reference>
<keyword evidence="2" id="KW-1185">Reference proteome</keyword>
<sequence length="72" mass="8190">MPIFCFVFMTMLFLKTWKEFNLRIANAPGRSQASSQGILVDGILDGLDPPLGWFAYIISRASWSEPYCLPIF</sequence>
<dbReference type="EMBL" id="PGGM01000003">
    <property type="protein sequence ID" value="PSH65030.1"/>
    <property type="molecule type" value="Genomic_DNA"/>
</dbReference>
<proteinExistence type="predicted"/>
<comment type="caution">
    <text evidence="1">The sequence shown here is derived from an EMBL/GenBank/DDBJ whole genome shotgun (WGS) entry which is preliminary data.</text>
</comment>
<evidence type="ECO:0000313" key="1">
    <source>
        <dbReference type="EMBL" id="PSH65030.1"/>
    </source>
</evidence>
<dbReference type="AlphaFoldDB" id="A0A2P7BEY6"/>
<protein>
    <submittedName>
        <fullName evidence="1">Uncharacterized protein</fullName>
    </submittedName>
</protein>
<accession>A0A2P7BEY6</accession>
<organism evidence="1 2">
    <name type="scientific">Phyllobacterium sophorae</name>
    <dbReference type="NCBI Taxonomy" id="1520277"/>
    <lineage>
        <taxon>Bacteria</taxon>
        <taxon>Pseudomonadati</taxon>
        <taxon>Pseudomonadota</taxon>
        <taxon>Alphaproteobacteria</taxon>
        <taxon>Hyphomicrobiales</taxon>
        <taxon>Phyllobacteriaceae</taxon>
        <taxon>Phyllobacterium</taxon>
    </lineage>
</organism>
<gene>
    <name evidence="1" type="ORF">CU103_08285</name>
</gene>
<dbReference type="Proteomes" id="UP000241764">
    <property type="component" value="Unassembled WGS sequence"/>
</dbReference>
<name>A0A2P7BEY6_9HYPH</name>
<evidence type="ECO:0000313" key="2">
    <source>
        <dbReference type="Proteomes" id="UP000241764"/>
    </source>
</evidence>